<organism evidence="2 3">
    <name type="scientific">Orientia chuto str. Dubai</name>
    <dbReference type="NCBI Taxonomy" id="1359168"/>
    <lineage>
        <taxon>Bacteria</taxon>
        <taxon>Pseudomonadati</taxon>
        <taxon>Pseudomonadota</taxon>
        <taxon>Alphaproteobacteria</taxon>
        <taxon>Rickettsiales</taxon>
        <taxon>Rickettsiaceae</taxon>
        <taxon>Rickettsieae</taxon>
        <taxon>Orientia</taxon>
    </lineage>
</organism>
<evidence type="ECO:0000313" key="2">
    <source>
        <dbReference type="EMBL" id="KJV56108.1"/>
    </source>
</evidence>
<dbReference type="Proteomes" id="UP000033616">
    <property type="component" value="Unassembled WGS sequence"/>
</dbReference>
<comment type="caution">
    <text evidence="2">The sequence shown here is derived from an EMBL/GenBank/DDBJ whole genome shotgun (WGS) entry which is preliminary data.</text>
</comment>
<dbReference type="InterPro" id="IPR055570">
    <property type="entry name" value="DUF7146"/>
</dbReference>
<feature type="domain" description="DUF7146" evidence="1">
    <location>
        <begin position="1"/>
        <end position="47"/>
    </location>
</feature>
<dbReference type="STRING" id="1359168.OCHUTO_0579"/>
<dbReference type="Pfam" id="PF23639">
    <property type="entry name" value="DUF7146"/>
    <property type="match status" value="1"/>
</dbReference>
<name>A0A0F3MK21_9RICK</name>
<dbReference type="AlphaFoldDB" id="A0A0F3MK21"/>
<dbReference type="PATRIC" id="fig|1359168.3.peg.177"/>
<proteinExistence type="predicted"/>
<evidence type="ECO:0000313" key="3">
    <source>
        <dbReference type="Proteomes" id="UP000033616"/>
    </source>
</evidence>
<gene>
    <name evidence="2" type="ORF">OCHUTO_0579</name>
</gene>
<accession>A0A0F3MK21</accession>
<dbReference type="RefSeq" id="WP_045797265.1">
    <property type="nucleotide sequence ID" value="NZ_LANP01000013.1"/>
</dbReference>
<sequence>MSAFTKNAKGEVTGAQIVYLNSKTGDKADISVPRRAFGKISGSFVRISQWNYAPVTIITEGVETALSLK</sequence>
<keyword evidence="3" id="KW-1185">Reference proteome</keyword>
<dbReference type="EMBL" id="LANP01000013">
    <property type="protein sequence ID" value="KJV56108.1"/>
    <property type="molecule type" value="Genomic_DNA"/>
</dbReference>
<protein>
    <submittedName>
        <fullName evidence="2">Putative conjugative transfer protein TraI</fullName>
    </submittedName>
</protein>
<reference evidence="2 3" key="1">
    <citation type="submission" date="2015-02" db="EMBL/GenBank/DDBJ databases">
        <title>Genome Sequencing of Rickettsiales.</title>
        <authorList>
            <person name="Daugherty S.C."/>
            <person name="Su Q."/>
            <person name="Abolude K."/>
            <person name="Beier-Sexton M."/>
            <person name="Carlyon J.A."/>
            <person name="Carter R."/>
            <person name="Day N.P."/>
            <person name="Dumler S.J."/>
            <person name="Dyachenko V."/>
            <person name="Godinez A."/>
            <person name="Kurtti T.J."/>
            <person name="Lichay M."/>
            <person name="Mullins K.E."/>
            <person name="Ott S."/>
            <person name="Pappas-Brown V."/>
            <person name="Paris D.H."/>
            <person name="Patel P."/>
            <person name="Richards A.L."/>
            <person name="Sadzewicz L."/>
            <person name="Sears K."/>
            <person name="Seidman D."/>
            <person name="Sengamalay N."/>
            <person name="Stenos J."/>
            <person name="Tallon L.J."/>
            <person name="Vincent G."/>
            <person name="Fraser C.M."/>
            <person name="Munderloh U."/>
            <person name="Dunning-Hotopp J.C."/>
        </authorList>
    </citation>
    <scope>NUCLEOTIDE SEQUENCE [LARGE SCALE GENOMIC DNA]</scope>
    <source>
        <strain evidence="2 3">Fuller</strain>
    </source>
</reference>
<evidence type="ECO:0000259" key="1">
    <source>
        <dbReference type="Pfam" id="PF23639"/>
    </source>
</evidence>